<dbReference type="RefSeq" id="WP_170123435.1">
    <property type="nucleotide sequence ID" value="NZ_QGTJ01000001.1"/>
</dbReference>
<name>A0A317N0N1_9GAMM</name>
<dbReference type="EMBL" id="QGTJ01000001">
    <property type="protein sequence ID" value="PWV65710.1"/>
    <property type="molecule type" value="Genomic_DNA"/>
</dbReference>
<dbReference type="InterPro" id="IPR021830">
    <property type="entry name" value="DUF3422"/>
</dbReference>
<keyword evidence="1" id="KW-0472">Membrane</keyword>
<evidence type="ECO:0000256" key="1">
    <source>
        <dbReference type="SAM" id="Phobius"/>
    </source>
</evidence>
<keyword evidence="3" id="KW-1185">Reference proteome</keyword>
<evidence type="ECO:0000313" key="2">
    <source>
        <dbReference type="EMBL" id="PWV65710.1"/>
    </source>
</evidence>
<dbReference type="Proteomes" id="UP000246569">
    <property type="component" value="Unassembled WGS sequence"/>
</dbReference>
<comment type="caution">
    <text evidence="2">The sequence shown here is derived from an EMBL/GenBank/DDBJ whole genome shotgun (WGS) entry which is preliminary data.</text>
</comment>
<organism evidence="2 3">
    <name type="scientific">Plasticicumulans acidivorans</name>
    <dbReference type="NCBI Taxonomy" id="886464"/>
    <lineage>
        <taxon>Bacteria</taxon>
        <taxon>Pseudomonadati</taxon>
        <taxon>Pseudomonadota</taxon>
        <taxon>Gammaproteobacteria</taxon>
        <taxon>Candidatus Competibacteraceae</taxon>
        <taxon>Plasticicumulans</taxon>
    </lineage>
</organism>
<dbReference type="AlphaFoldDB" id="A0A317N0N1"/>
<evidence type="ECO:0000313" key="3">
    <source>
        <dbReference type="Proteomes" id="UP000246569"/>
    </source>
</evidence>
<proteinExistence type="predicted"/>
<accession>A0A317N0N1</accession>
<feature type="transmembrane region" description="Helical" evidence="1">
    <location>
        <begin position="411"/>
        <end position="430"/>
    </location>
</feature>
<dbReference type="Pfam" id="PF11902">
    <property type="entry name" value="DUF3422"/>
    <property type="match status" value="1"/>
</dbReference>
<protein>
    <submittedName>
        <fullName evidence="2">Putative membrane-anchored protein</fullName>
    </submittedName>
</protein>
<gene>
    <name evidence="2" type="ORF">C7443_101195</name>
</gene>
<keyword evidence="1" id="KW-0812">Transmembrane</keyword>
<keyword evidence="1" id="KW-1133">Transmembrane helix</keyword>
<reference evidence="2 3" key="1">
    <citation type="submission" date="2018-05" db="EMBL/GenBank/DDBJ databases">
        <title>Genomic Encyclopedia of Type Strains, Phase IV (KMG-IV): sequencing the most valuable type-strain genomes for metagenomic binning, comparative biology and taxonomic classification.</title>
        <authorList>
            <person name="Goeker M."/>
        </authorList>
    </citation>
    <scope>NUCLEOTIDE SEQUENCE [LARGE SCALE GENOMIC DNA]</scope>
    <source>
        <strain evidence="2 3">DSM 23606</strain>
    </source>
</reference>
<sequence>MNAPRQTPPPSVYGLHAHPQRGALDRETHARPPEELCAPVRATHLAMLSGTGAAAIDNDRRAVARLCEHYGVRQPDADAVHISVECGGFRLKWERHTEFSAYSFYLHETFLHPFERPAISLLPPEWLQSLPGSVLVAAHMAIEPARSTPRDTVDLHVLFGTSNLAGGRVLGGSATVWSDFHIHGDGFSRILIHDHGLQERQAGRLAQRLLDIETYRTLALLGFPLAREAGGRLDALDARLVQLTASLAAGGIDFAGEQRLLDELAQLAAESESTLAATSYRFAASRAYRALVEKRIAELREERIEGMQSIEEFMDRRFSPAMRTLESVRERQEHLSRRVSRAATLLRTRVEVKLERQNSALLDSMNRRAQLQLRLQETVEGLSVVVLTYYLVSLIGYALKGIQKLGVPFNLEITTAIAIAPAALLVHLGLRRLRRRLGVEEDPH</sequence>
<feature type="transmembrane region" description="Helical" evidence="1">
    <location>
        <begin position="378"/>
        <end position="399"/>
    </location>
</feature>